<keyword evidence="3" id="KW-1185">Reference proteome</keyword>
<dbReference type="AlphaFoldDB" id="A0A392PMH2"/>
<reference evidence="2 3" key="1">
    <citation type="journal article" date="2018" name="Front. Plant Sci.">
        <title>Red Clover (Trifolium pratense) and Zigzag Clover (T. medium) - A Picture of Genomic Similarities and Differences.</title>
        <authorList>
            <person name="Dluhosova J."/>
            <person name="Istvanek J."/>
            <person name="Nedelnik J."/>
            <person name="Repkova J."/>
        </authorList>
    </citation>
    <scope>NUCLEOTIDE SEQUENCE [LARGE SCALE GENOMIC DNA]</scope>
    <source>
        <strain evidence="3">cv. 10/8</strain>
        <tissue evidence="2">Leaf</tissue>
    </source>
</reference>
<name>A0A392PMH2_9FABA</name>
<organism evidence="2 3">
    <name type="scientific">Trifolium medium</name>
    <dbReference type="NCBI Taxonomy" id="97028"/>
    <lineage>
        <taxon>Eukaryota</taxon>
        <taxon>Viridiplantae</taxon>
        <taxon>Streptophyta</taxon>
        <taxon>Embryophyta</taxon>
        <taxon>Tracheophyta</taxon>
        <taxon>Spermatophyta</taxon>
        <taxon>Magnoliopsida</taxon>
        <taxon>eudicotyledons</taxon>
        <taxon>Gunneridae</taxon>
        <taxon>Pentapetalae</taxon>
        <taxon>rosids</taxon>
        <taxon>fabids</taxon>
        <taxon>Fabales</taxon>
        <taxon>Fabaceae</taxon>
        <taxon>Papilionoideae</taxon>
        <taxon>50 kb inversion clade</taxon>
        <taxon>NPAAA clade</taxon>
        <taxon>Hologalegina</taxon>
        <taxon>IRL clade</taxon>
        <taxon>Trifolieae</taxon>
        <taxon>Trifolium</taxon>
    </lineage>
</organism>
<comment type="caution">
    <text evidence="2">The sequence shown here is derived from an EMBL/GenBank/DDBJ whole genome shotgun (WGS) entry which is preliminary data.</text>
</comment>
<accession>A0A392PMH2</accession>
<dbReference type="Proteomes" id="UP000265520">
    <property type="component" value="Unassembled WGS sequence"/>
</dbReference>
<feature type="non-terminal residue" evidence="2">
    <location>
        <position position="1"/>
    </location>
</feature>
<protein>
    <submittedName>
        <fullName evidence="2">NAC domain-containing protein</fullName>
    </submittedName>
</protein>
<dbReference type="EMBL" id="LXQA010085012">
    <property type="protein sequence ID" value="MCI12640.1"/>
    <property type="molecule type" value="Genomic_DNA"/>
</dbReference>
<evidence type="ECO:0000313" key="3">
    <source>
        <dbReference type="Proteomes" id="UP000265520"/>
    </source>
</evidence>
<sequence>EDQTSNFGMYYNPRDGQLFDDRFFSPYLAHTPPEFNYQAYNESDGLWELQYGTNDTYISDLNSNLNWDQLPCQESSSHQQSFPLFNVNDNGSGSNSVAGPNMTWNHKKGLTGTRRTIEDKSNARYCSKENLFVKD</sequence>
<feature type="compositionally biased region" description="Low complexity" evidence="1">
    <location>
        <begin position="86"/>
        <end position="97"/>
    </location>
</feature>
<evidence type="ECO:0000313" key="2">
    <source>
        <dbReference type="EMBL" id="MCI12640.1"/>
    </source>
</evidence>
<proteinExistence type="predicted"/>
<feature type="region of interest" description="Disordered" evidence="1">
    <location>
        <begin position="81"/>
        <end position="110"/>
    </location>
</feature>
<evidence type="ECO:0000256" key="1">
    <source>
        <dbReference type="SAM" id="MobiDB-lite"/>
    </source>
</evidence>